<dbReference type="EMBL" id="JAAGNZ010000003">
    <property type="protein sequence ID" value="NEU70289.1"/>
    <property type="molecule type" value="Genomic_DNA"/>
</dbReference>
<dbReference type="RefSeq" id="WP_212593008.1">
    <property type="nucleotide sequence ID" value="NZ_JAAGNZ010000003.1"/>
</dbReference>
<dbReference type="SUPFAM" id="SSF51126">
    <property type="entry name" value="Pectin lyase-like"/>
    <property type="match status" value="1"/>
</dbReference>
<keyword evidence="3" id="KW-1185">Reference proteome</keyword>
<protein>
    <recommendedName>
        <fullName evidence="4">Right-handed parallel beta-helix repeat-containing protein</fullName>
    </recommendedName>
</protein>
<dbReference type="NCBIfam" id="NF041518">
    <property type="entry name" value="choice_anch_Q"/>
    <property type="match status" value="1"/>
</dbReference>
<proteinExistence type="predicted"/>
<gene>
    <name evidence="2" type="ORF">GK091_25665</name>
</gene>
<feature type="signal peptide" evidence="1">
    <location>
        <begin position="1"/>
        <end position="22"/>
    </location>
</feature>
<dbReference type="InterPro" id="IPR011050">
    <property type="entry name" value="Pectin_lyase_fold/virulence"/>
</dbReference>
<dbReference type="InterPro" id="IPR059226">
    <property type="entry name" value="Choice_anch_Q_dom"/>
</dbReference>
<keyword evidence="1" id="KW-0732">Signal</keyword>
<accession>A0A6M0IPM6</accession>
<evidence type="ECO:0000313" key="2">
    <source>
        <dbReference type="EMBL" id="NEU70289.1"/>
    </source>
</evidence>
<evidence type="ECO:0000313" key="3">
    <source>
        <dbReference type="Proteomes" id="UP000477386"/>
    </source>
</evidence>
<reference evidence="2 3" key="1">
    <citation type="submission" date="2020-02" db="EMBL/GenBank/DDBJ databases">
        <title>Draft genome sequence of two Spirosoma agri KCTC 52727 and Spirosoma terrae KCTC 52035.</title>
        <authorList>
            <person name="Rojas J."/>
            <person name="Ambika Manirajan B."/>
            <person name="Ratering S."/>
            <person name="Suarez C."/>
            <person name="Schnell S."/>
        </authorList>
    </citation>
    <scope>NUCLEOTIDE SEQUENCE [LARGE SCALE GENOMIC DNA]</scope>
    <source>
        <strain evidence="2 3">KCTC 52727</strain>
    </source>
</reference>
<feature type="chain" id="PRO_5026700570" description="Right-handed parallel beta-helix repeat-containing protein" evidence="1">
    <location>
        <begin position="23"/>
        <end position="528"/>
    </location>
</feature>
<name>A0A6M0IPM6_9BACT</name>
<evidence type="ECO:0008006" key="4">
    <source>
        <dbReference type="Google" id="ProtNLM"/>
    </source>
</evidence>
<comment type="caution">
    <text evidence="2">The sequence shown here is derived from an EMBL/GenBank/DDBJ whole genome shotgun (WGS) entry which is preliminary data.</text>
</comment>
<evidence type="ECO:0000256" key="1">
    <source>
        <dbReference type="SAM" id="SignalP"/>
    </source>
</evidence>
<organism evidence="2 3">
    <name type="scientific">Spirosoma agri</name>
    <dbReference type="NCBI Taxonomy" id="1987381"/>
    <lineage>
        <taxon>Bacteria</taxon>
        <taxon>Pseudomonadati</taxon>
        <taxon>Bacteroidota</taxon>
        <taxon>Cytophagia</taxon>
        <taxon>Cytophagales</taxon>
        <taxon>Cytophagaceae</taxon>
        <taxon>Spirosoma</taxon>
    </lineage>
</organism>
<dbReference type="Proteomes" id="UP000477386">
    <property type="component" value="Unassembled WGS sequence"/>
</dbReference>
<dbReference type="AlphaFoldDB" id="A0A6M0IPM6"/>
<feature type="non-terminal residue" evidence="2">
    <location>
        <position position="528"/>
    </location>
</feature>
<sequence length="528" mass="52471">MKPTLYFLFFLLLVRAGPLAQAQTAITVTSTANSGSNTLRAAITTANAGSGSYLITLPANQTISLTSALPELAFSGTITSGSTLCPATGVGGTAIVRTGASNFRLLTFAGSANRLTLSNLQLRNGRDPDEIGGAINSNVASNTLIISSCLIKNNAAGLGGGIALFEGTAIINQTFFDNNTGNIGSTMSMYQGATARLTTCTIRNDNIGDVGIDIYESSVLLINNTITGGAAAGNGSSGIRLRCISGPGSLSVIHSTFTMPTVRWGIEAEKSTNATSLYLQNNVFGPTGATFFVFGGTSGTLNSVSGGGNVFTGNATAANISGAGFTPISSDKNNVGTAGLGLSSLTTGDCLPTIPLLPGSVAINAGVSTTVATDARGVARVGAPDAGAFESRGFTLALTSGNNQSTTVGTAFTNPLRVTVSSSNSEPVNDGVVTYTGPGSGASINSASFTASIASGIAGASVTANATTGGPYTIAATANGASPTVNFSLTNVPAAPTIGGFSTLDNTVCVGNPITFTATVGNVTGSYA</sequence>